<sequence>MSFISEYIAVLLVTFALITIFASFKGLKGQKEDSIQIQQWLTRESWKGEVAQGKLKTWKQTTTTNNYNHYYILTFEFSFGGTPRNYSAVIVLNASEVIKLKKGVPLKIKHQEIPPENIAVLSVEFDN</sequence>
<keyword evidence="5" id="KW-1185">Reference proteome</keyword>
<reference evidence="3" key="4">
    <citation type="submission" date="2024-05" db="EMBL/GenBank/DDBJ databases">
        <title>Identification of Pectobacterium versatile causing blackleg of potato from New York State with a whole genome sequencing approach.</title>
        <authorList>
            <person name="Ma X."/>
            <person name="Swingle B."/>
        </authorList>
    </citation>
    <scope>NUCLEOTIDE SEQUENCE</scope>
    <source>
        <strain evidence="3">NY1588A</strain>
    </source>
</reference>
<proteinExistence type="predicted"/>
<dbReference type="KEGG" id="pec:W5S_2416"/>
<feature type="transmembrane region" description="Helical" evidence="1">
    <location>
        <begin position="6"/>
        <end position="24"/>
    </location>
</feature>
<dbReference type="HOGENOM" id="CLU_157834_0_0_6"/>
<evidence type="ECO:0000313" key="5">
    <source>
        <dbReference type="Proteomes" id="UP001194579"/>
    </source>
</evidence>
<dbReference type="eggNOG" id="ENOG5033YG3">
    <property type="taxonomic scope" value="Bacteria"/>
</dbReference>
<name>A0A0H3I5I1_PECPM</name>
<reference evidence="2" key="2">
    <citation type="submission" date="2012-03" db="EMBL/GenBank/DDBJ databases">
        <authorList>
            <person name="Koskinen P."/>
            <person name="Laine P."/>
            <person name="Niemi O."/>
            <person name="Nykyri J."/>
            <person name="Harjunpaa H."/>
            <person name="Auvinen P."/>
            <person name="Paulin L."/>
            <person name="Pirhonen M."/>
            <person name="Palva T."/>
            <person name="Holm L."/>
        </authorList>
    </citation>
    <scope>NUCLEOTIDE SEQUENCE</scope>
    <source>
        <strain evidence="2">SCC3193</strain>
    </source>
</reference>
<dbReference type="Proteomes" id="UP001194579">
    <property type="component" value="Unassembled WGS sequence"/>
</dbReference>
<dbReference type="PATRIC" id="fig|1166016.3.peg.2438"/>
<dbReference type="AlphaFoldDB" id="A0A0H3I5I1"/>
<keyword evidence="1" id="KW-0812">Transmembrane</keyword>
<organism evidence="2 4">
    <name type="scientific">Pectobacterium parmentieri</name>
    <dbReference type="NCBI Taxonomy" id="1905730"/>
    <lineage>
        <taxon>Bacteria</taxon>
        <taxon>Pseudomonadati</taxon>
        <taxon>Pseudomonadota</taxon>
        <taxon>Gammaproteobacteria</taxon>
        <taxon>Enterobacterales</taxon>
        <taxon>Pectobacteriaceae</taxon>
        <taxon>Pectobacterium</taxon>
    </lineage>
</organism>
<dbReference type="Proteomes" id="UP000008044">
    <property type="component" value="Chromosome"/>
</dbReference>
<evidence type="ECO:0000313" key="2">
    <source>
        <dbReference type="EMBL" id="AFI90504.1"/>
    </source>
</evidence>
<evidence type="ECO:0000313" key="4">
    <source>
        <dbReference type="Proteomes" id="UP000008044"/>
    </source>
</evidence>
<reference evidence="5" key="3">
    <citation type="submission" date="2023-07" db="EMBL/GenBank/DDBJ databases">
        <title>Identification of Pectobacterium versatile causing blackleg of potato from New York State with a whole genome sequencing approach.</title>
        <authorList>
            <person name="Ma X."/>
            <person name="Swingle B."/>
        </authorList>
    </citation>
    <scope>NUCLEOTIDE SEQUENCE [LARGE SCALE GENOMIC DNA]</scope>
    <source>
        <strain evidence="5">NY1588A</strain>
    </source>
</reference>
<keyword evidence="1" id="KW-0472">Membrane</keyword>
<protein>
    <submittedName>
        <fullName evidence="2">Uncharacterized protein</fullName>
    </submittedName>
</protein>
<dbReference type="EMBL" id="WABS01000082">
    <property type="protein sequence ID" value="MBI0557330.1"/>
    <property type="molecule type" value="Genomic_DNA"/>
</dbReference>
<evidence type="ECO:0000256" key="1">
    <source>
        <dbReference type="SAM" id="Phobius"/>
    </source>
</evidence>
<gene>
    <name evidence="2" type="ordered locus">W5S_2416</name>
    <name evidence="3" type="ORF">F6Q06_23035</name>
</gene>
<keyword evidence="1" id="KW-1133">Transmembrane helix</keyword>
<reference evidence="2 4" key="1">
    <citation type="journal article" date="2012" name="J. Bacteriol.">
        <title>Genome sequence of Pectobacterium sp. strain SCC3193.</title>
        <authorList>
            <person name="Koskinen J.P."/>
            <person name="Laine P."/>
            <person name="Niemi O."/>
            <person name="Nykyri J."/>
            <person name="Harjunpaa H."/>
            <person name="Auvinen P."/>
            <person name="Paulin L."/>
            <person name="Pirhonen M."/>
            <person name="Palva T."/>
            <person name="Holm L."/>
        </authorList>
    </citation>
    <scope>NUCLEOTIDE SEQUENCE [LARGE SCALE GENOMIC DNA]</scope>
    <source>
        <strain evidence="2 4">SCC3193</strain>
    </source>
</reference>
<dbReference type="EMBL" id="CP003415">
    <property type="protein sequence ID" value="AFI90504.1"/>
    <property type="molecule type" value="Genomic_DNA"/>
</dbReference>
<evidence type="ECO:0000313" key="3">
    <source>
        <dbReference type="EMBL" id="MBI0557330.1"/>
    </source>
</evidence>
<accession>A0A0H3I5I1</accession>
<dbReference type="STRING" id="1905730.W5S_2416"/>
<dbReference type="RefSeq" id="WP_014700078.1">
    <property type="nucleotide sequence ID" value="NC_017845.1"/>
</dbReference>